<dbReference type="InterPro" id="IPR013396">
    <property type="entry name" value="CRISPR-assoc_prot_Csy4"/>
</dbReference>
<sequence length="194" mass="22638">MKYYLEITLLPNPDINLLTLWSKVFQQIHLGLVEIQDNQKRVPIGVSFPEYVIGEKYSVLGGKLRLFAQDESTLVRFDATKWLNRLSNYVHCTNISPLPERLKGYAIYQREQPKVSKERLARRYARRHNIDYDTALLRYSEMVYRLIPTPFIRLKSLSSDNTFCLWIKKITVAESFDDTFSSYGVSATSTVPEF</sequence>
<evidence type="ECO:0000313" key="2">
    <source>
        <dbReference type="Proteomes" id="UP000219335"/>
    </source>
</evidence>
<dbReference type="EMBL" id="OCMU01000002">
    <property type="protein sequence ID" value="SOD20682.1"/>
    <property type="molecule type" value="Genomic_DNA"/>
</dbReference>
<reference evidence="1 2" key="1">
    <citation type="submission" date="2017-09" db="EMBL/GenBank/DDBJ databases">
        <authorList>
            <person name="Ehlers B."/>
            <person name="Leendertz F.H."/>
        </authorList>
    </citation>
    <scope>NUCLEOTIDE SEQUENCE [LARGE SCALE GENOMIC DNA]</scope>
    <source>
        <strain evidence="1 2">Nm42</strain>
    </source>
</reference>
<dbReference type="GO" id="GO:0043571">
    <property type="term" value="P:maintenance of CRISPR repeat elements"/>
    <property type="evidence" value="ECO:0007669"/>
    <property type="project" value="InterPro"/>
</dbReference>
<name>A0A286AFM5_9PROT</name>
<gene>
    <name evidence="1" type="ORF">SAMN06297164_2733</name>
</gene>
<protein>
    <submittedName>
        <fullName evidence="1">CRISPR-associated protein, Csy4 family</fullName>
    </submittedName>
</protein>
<dbReference type="CDD" id="cd09739">
    <property type="entry name" value="Cas6_I-F"/>
    <property type="match status" value="1"/>
</dbReference>
<dbReference type="GO" id="GO:0004519">
    <property type="term" value="F:endonuclease activity"/>
    <property type="evidence" value="ECO:0007669"/>
    <property type="project" value="InterPro"/>
</dbReference>
<dbReference type="InterPro" id="IPR042564">
    <property type="entry name" value="CRISPR-Cas6/Csy4_sf"/>
</dbReference>
<organism evidence="1 2">
    <name type="scientific">Nitrosomonas ureae</name>
    <dbReference type="NCBI Taxonomy" id="44577"/>
    <lineage>
        <taxon>Bacteria</taxon>
        <taxon>Pseudomonadati</taxon>
        <taxon>Pseudomonadota</taxon>
        <taxon>Betaproteobacteria</taxon>
        <taxon>Nitrosomonadales</taxon>
        <taxon>Nitrosomonadaceae</taxon>
        <taxon>Nitrosomonas</taxon>
    </lineage>
</organism>
<dbReference type="RefSeq" id="WP_097106403.1">
    <property type="nucleotide sequence ID" value="NZ_OCMU01000002.1"/>
</dbReference>
<evidence type="ECO:0000313" key="1">
    <source>
        <dbReference type="EMBL" id="SOD20682.1"/>
    </source>
</evidence>
<dbReference type="NCBIfam" id="TIGR02563">
    <property type="entry name" value="cas_Csy4"/>
    <property type="match status" value="1"/>
</dbReference>
<dbReference type="Pfam" id="PF09618">
    <property type="entry name" value="Cas_Csy4"/>
    <property type="match status" value="1"/>
</dbReference>
<dbReference type="AlphaFoldDB" id="A0A286AFM5"/>
<dbReference type="Gene3D" id="3.30.70.2540">
    <property type="entry name" value="CRISPR-associated endoribonuclease Cas6/Csy4"/>
    <property type="match status" value="1"/>
</dbReference>
<dbReference type="Proteomes" id="UP000219335">
    <property type="component" value="Unassembled WGS sequence"/>
</dbReference>
<accession>A0A286AFM5</accession>
<proteinExistence type="predicted"/>